<dbReference type="Gene3D" id="3.40.50.1820">
    <property type="entry name" value="alpha/beta hydrolase"/>
    <property type="match status" value="1"/>
</dbReference>
<comment type="caution">
    <text evidence="1">The sequence shown here is derived from an EMBL/GenBank/DDBJ whole genome shotgun (WGS) entry which is preliminary data.</text>
</comment>
<dbReference type="Proteomes" id="UP001379945">
    <property type="component" value="Unassembled WGS sequence"/>
</dbReference>
<dbReference type="SUPFAM" id="SSF53474">
    <property type="entry name" value="alpha/beta-Hydrolases"/>
    <property type="match status" value="1"/>
</dbReference>
<protein>
    <recommendedName>
        <fullName evidence="3">Phospholipase/carboxylesterase</fullName>
    </recommendedName>
</protein>
<proteinExistence type="predicted"/>
<dbReference type="RefSeq" id="WP_341397414.1">
    <property type="nucleotide sequence ID" value="NZ_JBBUTI010000001.1"/>
</dbReference>
<dbReference type="EMBL" id="JBBUTI010000001">
    <property type="protein sequence ID" value="MEK8045271.1"/>
    <property type="molecule type" value="Genomic_DNA"/>
</dbReference>
<keyword evidence="2" id="KW-1185">Reference proteome</keyword>
<sequence>MLWLHGREMAPEDVVPLLQALRAPVLWCVPAGPVQHGQGRHSWWPPYDELGTPVDDFASHQPEGRAAALASLRLWWDIFGAPDQTLPWMVAGFSQGGMLLAEALAHWPEAPRPDALAWMSSSRVGVADWPTRVPLLADMPVLVAHGNHDVAPSPAAGEALCDWLAAQGARCDWLPFDGGHELPLVVWRRLQRMANALKRQDVNFS</sequence>
<evidence type="ECO:0000313" key="2">
    <source>
        <dbReference type="Proteomes" id="UP001379945"/>
    </source>
</evidence>
<organism evidence="1 2">
    <name type="scientific">Ideonella margarita</name>
    <dbReference type="NCBI Taxonomy" id="2984191"/>
    <lineage>
        <taxon>Bacteria</taxon>
        <taxon>Pseudomonadati</taxon>
        <taxon>Pseudomonadota</taxon>
        <taxon>Betaproteobacteria</taxon>
        <taxon>Burkholderiales</taxon>
        <taxon>Sphaerotilaceae</taxon>
        <taxon>Ideonella</taxon>
    </lineage>
</organism>
<dbReference type="InterPro" id="IPR029058">
    <property type="entry name" value="AB_hydrolase_fold"/>
</dbReference>
<accession>A0ABU9C2V8</accession>
<reference evidence="1 2" key="1">
    <citation type="submission" date="2024-04" db="EMBL/GenBank/DDBJ databases">
        <title>Novel species of the genus Ideonella isolated from streams.</title>
        <authorList>
            <person name="Lu H."/>
        </authorList>
    </citation>
    <scope>NUCLEOTIDE SEQUENCE [LARGE SCALE GENOMIC DNA]</scope>
    <source>
        <strain evidence="1 2">LYT19W</strain>
    </source>
</reference>
<evidence type="ECO:0008006" key="3">
    <source>
        <dbReference type="Google" id="ProtNLM"/>
    </source>
</evidence>
<name>A0ABU9C2V8_9BURK</name>
<gene>
    <name evidence="1" type="ORF">AACH00_02790</name>
</gene>
<evidence type="ECO:0000313" key="1">
    <source>
        <dbReference type="EMBL" id="MEK8045271.1"/>
    </source>
</evidence>